<dbReference type="GO" id="GO:0005975">
    <property type="term" value="P:carbohydrate metabolic process"/>
    <property type="evidence" value="ECO:0007669"/>
    <property type="project" value="InterPro"/>
</dbReference>
<organism evidence="5 7">
    <name type="scientific">Bradyrhizobium zhanjiangense</name>
    <dbReference type="NCBI Taxonomy" id="1325107"/>
    <lineage>
        <taxon>Bacteria</taxon>
        <taxon>Pseudomonadati</taxon>
        <taxon>Pseudomonadota</taxon>
        <taxon>Alphaproteobacteria</taxon>
        <taxon>Hyphomicrobiales</taxon>
        <taxon>Nitrobacteraceae</taxon>
        <taxon>Bradyrhizobium</taxon>
    </lineage>
</organism>
<dbReference type="Gene3D" id="3.20.20.80">
    <property type="entry name" value="Glycosidases"/>
    <property type="match status" value="1"/>
</dbReference>
<gene>
    <name evidence="4" type="ORF">EAS62_05605</name>
    <name evidence="5" type="ORF">XH94_19560</name>
</gene>
<dbReference type="PANTHER" id="PTHR10357">
    <property type="entry name" value="ALPHA-AMYLASE FAMILY MEMBER"/>
    <property type="match status" value="1"/>
</dbReference>
<dbReference type="InterPro" id="IPR006047">
    <property type="entry name" value="GH13_cat_dom"/>
</dbReference>
<keyword evidence="2" id="KW-0326">Glycosidase</keyword>
<dbReference type="CDD" id="cd11354">
    <property type="entry name" value="AmyAc_bac_CMD_like"/>
    <property type="match status" value="1"/>
</dbReference>
<evidence type="ECO:0000313" key="6">
    <source>
        <dbReference type="Proteomes" id="UP000289946"/>
    </source>
</evidence>
<dbReference type="Proteomes" id="UP000289946">
    <property type="component" value="Unassembled WGS sequence"/>
</dbReference>
<reference evidence="5 7" key="1">
    <citation type="submission" date="2015-04" db="EMBL/GenBank/DDBJ databases">
        <title>Comparative genomics of rhizobia nodulating Arachis hypogaea in China.</title>
        <authorList>
            <person name="Li Y."/>
        </authorList>
    </citation>
    <scope>NUCLEOTIDE SEQUENCE [LARGE SCALE GENOMIC DNA]</scope>
    <source>
        <strain evidence="5 7">CCBAU 51787</strain>
    </source>
</reference>
<name>A0A4Q0SI29_9BRAD</name>
<feature type="domain" description="Glycosyl hydrolase family 13 catalytic" evidence="3">
    <location>
        <begin position="12"/>
        <end position="357"/>
    </location>
</feature>
<dbReference type="RefSeq" id="WP_128938508.1">
    <property type="nucleotide sequence ID" value="NZ_LBJM01000054.1"/>
</dbReference>
<proteinExistence type="predicted"/>
<dbReference type="AlphaFoldDB" id="A0A4Q0SI29"/>
<dbReference type="EMBL" id="LBJM01000054">
    <property type="protein sequence ID" value="RXH39215.1"/>
    <property type="molecule type" value="Genomic_DNA"/>
</dbReference>
<evidence type="ECO:0000256" key="1">
    <source>
        <dbReference type="ARBA" id="ARBA00022801"/>
    </source>
</evidence>
<reference evidence="4 6" key="2">
    <citation type="submission" date="2018-10" db="EMBL/GenBank/DDBJ databases">
        <title>Bradyrhizobium sp. nov., isolated from effective nodules of peanut in China.</title>
        <authorList>
            <person name="Li Y."/>
        </authorList>
    </citation>
    <scope>NUCLEOTIDE SEQUENCE [LARGE SCALE GENOMIC DNA]</scope>
    <source>
        <strain evidence="4 6">CCBAU 51781</strain>
    </source>
</reference>
<accession>A0A4Q0SI29</accession>
<sequence>MSNWIEHVIWWHVYPLGFVGAEREAGACAGIVHRLDHLVRWLDYAVEFGASGILLGPIFASSSHGYDTTDHLLIDRRLGDNADFDALVAAARCRGLRIILDGVFNHFGRESPRFQRAVAAGPQSPEAAWFRLTWPPDGKEPDCATFEGHHQLVTLNHDEPAVVDYVIRVMNHWLDRGADGWRLDAAYAVPRQFWQRVLPAVRARHTDAFIFGEVIHGDYAGFVDETGVDAVTQYELWKAIWSALNDRNFHELAWALGRHNAMIDRFVPQTFIGNHDVTRIASQLLDERHVSHALVILMTCGGTPSIYAGDEQAFRGIKERCAGGDDAIRPAFPVTPAELAPFGWPIYRLHQELIGLRRKHPWLYRAKSRVIELRNTDLVFEAFDEGNRLWVALNLADAAVVRTIESGVDRLAGAATVHRAGGRTELTLPPHGWAILG</sequence>
<evidence type="ECO:0000256" key="2">
    <source>
        <dbReference type="ARBA" id="ARBA00023295"/>
    </source>
</evidence>
<dbReference type="GO" id="GO:0016798">
    <property type="term" value="F:hydrolase activity, acting on glycosyl bonds"/>
    <property type="evidence" value="ECO:0007669"/>
    <property type="project" value="UniProtKB-KW"/>
</dbReference>
<keyword evidence="1" id="KW-0378">Hydrolase</keyword>
<dbReference type="InterPro" id="IPR017853">
    <property type="entry name" value="GH"/>
</dbReference>
<dbReference type="SUPFAM" id="SSF51445">
    <property type="entry name" value="(Trans)glycosidases"/>
    <property type="match status" value="1"/>
</dbReference>
<protein>
    <submittedName>
        <fullName evidence="5">Alpha-amylase</fullName>
    </submittedName>
    <submittedName>
        <fullName evidence="4">DUF3459 domain-containing protein</fullName>
    </submittedName>
</protein>
<dbReference type="Proteomes" id="UP000290565">
    <property type="component" value="Unassembled WGS sequence"/>
</dbReference>
<dbReference type="PANTHER" id="PTHR10357:SF210">
    <property type="entry name" value="MALTODEXTRIN GLUCOSIDASE"/>
    <property type="match status" value="1"/>
</dbReference>
<dbReference type="SMART" id="SM00642">
    <property type="entry name" value="Aamy"/>
    <property type="match status" value="1"/>
</dbReference>
<evidence type="ECO:0000313" key="4">
    <source>
        <dbReference type="EMBL" id="RXG98346.1"/>
    </source>
</evidence>
<evidence type="ECO:0000313" key="7">
    <source>
        <dbReference type="Proteomes" id="UP000290565"/>
    </source>
</evidence>
<keyword evidence="6" id="KW-1185">Reference proteome</keyword>
<dbReference type="EMBL" id="RDRA01000003">
    <property type="protein sequence ID" value="RXG98346.1"/>
    <property type="molecule type" value="Genomic_DNA"/>
</dbReference>
<evidence type="ECO:0000259" key="3">
    <source>
        <dbReference type="SMART" id="SM00642"/>
    </source>
</evidence>
<comment type="caution">
    <text evidence="5">The sequence shown here is derived from an EMBL/GenBank/DDBJ whole genome shotgun (WGS) entry which is preliminary data.</text>
</comment>
<dbReference type="Pfam" id="PF00128">
    <property type="entry name" value="Alpha-amylase"/>
    <property type="match status" value="1"/>
</dbReference>
<evidence type="ECO:0000313" key="5">
    <source>
        <dbReference type="EMBL" id="RXH39215.1"/>
    </source>
</evidence>